<gene>
    <name evidence="3" type="ORF">GCM10008021_22720</name>
    <name evidence="2" type="ORF">GCM10010914_25120</name>
</gene>
<reference evidence="2" key="4">
    <citation type="submission" date="2023-08" db="EMBL/GenBank/DDBJ databases">
        <authorList>
            <person name="Sun Q."/>
            <person name="Zhou Y."/>
        </authorList>
    </citation>
    <scope>NUCLEOTIDE SEQUENCE</scope>
    <source>
        <strain evidence="3">CGMCC 1.8884</strain>
        <strain evidence="2">CGMCC 1.8885</strain>
    </source>
</reference>
<dbReference type="EMBL" id="BMLZ01000032">
    <property type="protein sequence ID" value="GGP30621.1"/>
    <property type="molecule type" value="Genomic_DNA"/>
</dbReference>
<dbReference type="EMBL" id="BMMA01000029">
    <property type="protein sequence ID" value="GGI89753.1"/>
    <property type="molecule type" value="Genomic_DNA"/>
</dbReference>
<proteinExistence type="predicted"/>
<comment type="caution">
    <text evidence="2">The sequence shown here is derived from an EMBL/GenBank/DDBJ whole genome shotgun (WGS) entry which is preliminary data.</text>
</comment>
<keyword evidence="4" id="KW-1185">Reference proteome</keyword>
<reference evidence="3" key="1">
    <citation type="journal article" date="2014" name="Int. J. Syst. Evol. Microbiol.">
        <title>Complete genome of a new Firmicutes species belonging to the dominant human colonic microbiota ('Ruminococcus bicirculans') reveals two chromosomes and a selective capacity to utilize plant glucans.</title>
        <authorList>
            <consortium name="NISC Comparative Sequencing Program"/>
            <person name="Wegmann U."/>
            <person name="Louis P."/>
            <person name="Goesmann A."/>
            <person name="Henrissat B."/>
            <person name="Duncan S.H."/>
            <person name="Flint H.J."/>
        </authorList>
    </citation>
    <scope>NUCLEOTIDE SEQUENCE</scope>
    <source>
        <strain evidence="3">CGMCC 1.8884</strain>
    </source>
</reference>
<dbReference type="Proteomes" id="UP000630135">
    <property type="component" value="Unassembled WGS sequence"/>
</dbReference>
<feature type="chain" id="PRO_5043708202" evidence="1">
    <location>
        <begin position="21"/>
        <end position="131"/>
    </location>
</feature>
<dbReference type="GeneID" id="59165224"/>
<evidence type="ECO:0000313" key="3">
    <source>
        <dbReference type="EMBL" id="GGP30621.1"/>
    </source>
</evidence>
<evidence type="ECO:0000313" key="5">
    <source>
        <dbReference type="Proteomes" id="UP000652720"/>
    </source>
</evidence>
<protein>
    <submittedName>
        <fullName evidence="2">Uncharacterized protein</fullName>
    </submittedName>
</protein>
<organism evidence="2 5">
    <name type="scientific">Deinococcus wulumuqiensis</name>
    <dbReference type="NCBI Taxonomy" id="980427"/>
    <lineage>
        <taxon>Bacteria</taxon>
        <taxon>Thermotogati</taxon>
        <taxon>Deinococcota</taxon>
        <taxon>Deinococci</taxon>
        <taxon>Deinococcales</taxon>
        <taxon>Deinococcaceae</taxon>
        <taxon>Deinococcus</taxon>
    </lineage>
</organism>
<dbReference type="RefSeq" id="WP_029732896.1">
    <property type="nucleotide sequence ID" value="NZ_BMLZ01000032.1"/>
</dbReference>
<evidence type="ECO:0000313" key="2">
    <source>
        <dbReference type="EMBL" id="GGI89753.1"/>
    </source>
</evidence>
<feature type="signal peptide" evidence="1">
    <location>
        <begin position="1"/>
        <end position="20"/>
    </location>
</feature>
<dbReference type="Proteomes" id="UP000652720">
    <property type="component" value="Unassembled WGS sequence"/>
</dbReference>
<accession>A0AAV4K9I4</accession>
<dbReference type="AlphaFoldDB" id="A0AAV4K9I4"/>
<keyword evidence="1" id="KW-0732">Signal</keyword>
<name>A0AAV4K9I4_9DEIO</name>
<reference evidence="2" key="2">
    <citation type="journal article" date="2014" name="Int. J. Syst. Evol. Microbiol.">
        <title>Complete genome sequence of Corynebacterium casei LMG S-19264T (=DSM 44701T), isolated from a smear-ripened cheese.</title>
        <authorList>
            <consortium name="US DOE Joint Genome Institute (JGI-PGF)"/>
            <person name="Walter F."/>
            <person name="Albersmeier A."/>
            <person name="Kalinowski J."/>
            <person name="Ruckert C."/>
        </authorList>
    </citation>
    <scope>NUCLEOTIDE SEQUENCE</scope>
    <source>
        <strain evidence="2">CGMCC 1.8885</strain>
    </source>
</reference>
<sequence>MKPLKMLTVVLLGAGTFASAASVTPAVKTETNQLARQYTGRPCLSNGEYGLDTEPFGRKVSPSELRTARDTLYRQLLEGFDQSARKNHFTYEVRYNQNRVWVWAKAPDSSRQYFTFATLSPTGIRMVSCLQ</sequence>
<evidence type="ECO:0000313" key="4">
    <source>
        <dbReference type="Proteomes" id="UP000630135"/>
    </source>
</evidence>
<reference evidence="4" key="3">
    <citation type="journal article" date="2019" name="Int. J. Syst. Evol. Microbiol.">
        <title>The Global Catalogue of Microorganisms (GCM) 10K type strain sequencing project: providing services to taxonomists for standard genome sequencing and annotation.</title>
        <authorList>
            <consortium name="The Broad Institute Genomics Platform"/>
            <consortium name="The Broad Institute Genome Sequencing Center for Infectious Disease"/>
            <person name="Wu L."/>
            <person name="Ma J."/>
        </authorList>
    </citation>
    <scope>NUCLEOTIDE SEQUENCE [LARGE SCALE GENOMIC DNA]</scope>
    <source>
        <strain evidence="4">CGMCC 1.8884</strain>
    </source>
</reference>
<evidence type="ECO:0000256" key="1">
    <source>
        <dbReference type="SAM" id="SignalP"/>
    </source>
</evidence>